<reference evidence="2" key="1">
    <citation type="submission" date="2024-08" db="EMBL/GenBank/DDBJ databases">
        <authorList>
            <person name="Chaddad Z."/>
            <person name="Lamrabet M."/>
            <person name="Bouhnik O."/>
            <person name="Alami S."/>
            <person name="Wipf D."/>
            <person name="Courty P.E."/>
            <person name="Missbah El Idrissi M."/>
        </authorList>
    </citation>
    <scope>NUCLEOTIDE SEQUENCE</scope>
    <source>
        <strain evidence="2">LLZ17</strain>
    </source>
</reference>
<dbReference type="EMBL" id="CP165734">
    <property type="protein sequence ID" value="XDV56797.1"/>
    <property type="molecule type" value="Genomic_DNA"/>
</dbReference>
<gene>
    <name evidence="2" type="ORF">AB8Z38_29930</name>
</gene>
<dbReference type="AlphaFoldDB" id="A0AB39XKB9"/>
<evidence type="ECO:0000313" key="2">
    <source>
        <dbReference type="EMBL" id="XDV56797.1"/>
    </source>
</evidence>
<feature type="transmembrane region" description="Helical" evidence="1">
    <location>
        <begin position="20"/>
        <end position="36"/>
    </location>
</feature>
<evidence type="ECO:0000256" key="1">
    <source>
        <dbReference type="SAM" id="Phobius"/>
    </source>
</evidence>
<keyword evidence="1" id="KW-1133">Transmembrane helix</keyword>
<accession>A0AB39XKB9</accession>
<organism evidence="2">
    <name type="scientific">Bradyrhizobium sp. LLZ17</name>
    <dbReference type="NCBI Taxonomy" id="3239388"/>
    <lineage>
        <taxon>Bacteria</taxon>
        <taxon>Pseudomonadati</taxon>
        <taxon>Pseudomonadota</taxon>
        <taxon>Alphaproteobacteria</taxon>
        <taxon>Hyphomicrobiales</taxon>
        <taxon>Nitrobacteraceae</taxon>
        <taxon>Bradyrhizobium</taxon>
    </lineage>
</organism>
<name>A0AB39XKB9_9BRAD</name>
<sequence length="52" mass="6192">MMIIIAFFQSQFGYFWTVRGYEFALLWCLLCIAIVFRGGDRYSVDRLIGKEF</sequence>
<protein>
    <submittedName>
        <fullName evidence="2">DoxX family protein</fullName>
    </submittedName>
</protein>
<dbReference type="RefSeq" id="WP_369721246.1">
    <property type="nucleotide sequence ID" value="NZ_CP165734.1"/>
</dbReference>
<keyword evidence="1" id="KW-0472">Membrane</keyword>
<keyword evidence="1" id="KW-0812">Transmembrane</keyword>
<proteinExistence type="predicted"/>